<feature type="transmembrane region" description="Helical" evidence="6">
    <location>
        <begin position="266"/>
        <end position="291"/>
    </location>
</feature>
<evidence type="ECO:0000256" key="7">
    <source>
        <dbReference type="SAM" id="MobiDB-lite"/>
    </source>
</evidence>
<dbReference type="PRINTS" id="PR00164">
    <property type="entry name" value="ABC2TRNSPORT"/>
</dbReference>
<feature type="transmembrane region" description="Helical" evidence="6">
    <location>
        <begin position="97"/>
        <end position="120"/>
    </location>
</feature>
<feature type="transmembrane region" description="Helical" evidence="6">
    <location>
        <begin position="521"/>
        <end position="539"/>
    </location>
</feature>
<feature type="compositionally biased region" description="Basic and acidic residues" evidence="7">
    <location>
        <begin position="8"/>
        <end position="32"/>
    </location>
</feature>
<dbReference type="RefSeq" id="WP_310547786.1">
    <property type="nucleotide sequence ID" value="NZ_JAVKGR010000003.1"/>
</dbReference>
<evidence type="ECO:0000256" key="1">
    <source>
        <dbReference type="ARBA" id="ARBA00004141"/>
    </source>
</evidence>
<proteinExistence type="inferred from homology"/>
<feature type="transmembrane region" description="Helical" evidence="6">
    <location>
        <begin position="368"/>
        <end position="389"/>
    </location>
</feature>
<dbReference type="InterPro" id="IPR047817">
    <property type="entry name" value="ABC2_TM_bact-type"/>
</dbReference>
<comment type="caution">
    <text evidence="6">Lacks conserved residue(s) required for the propagation of feature annotation.</text>
</comment>
<dbReference type="InterPro" id="IPR051784">
    <property type="entry name" value="Nod_factor_ABC_transporter"/>
</dbReference>
<evidence type="ECO:0000313" key="10">
    <source>
        <dbReference type="Proteomes" id="UP001251870"/>
    </source>
</evidence>
<evidence type="ECO:0000256" key="6">
    <source>
        <dbReference type="RuleBase" id="RU361157"/>
    </source>
</evidence>
<feature type="transmembrane region" description="Helical" evidence="6">
    <location>
        <begin position="55"/>
        <end position="77"/>
    </location>
</feature>
<evidence type="ECO:0000313" key="9">
    <source>
        <dbReference type="EMBL" id="MDR8018793.1"/>
    </source>
</evidence>
<protein>
    <recommendedName>
        <fullName evidence="6">Transport permease protein</fullName>
    </recommendedName>
</protein>
<feature type="transmembrane region" description="Helical" evidence="6">
    <location>
        <begin position="454"/>
        <end position="482"/>
    </location>
</feature>
<dbReference type="PROSITE" id="PS51012">
    <property type="entry name" value="ABC_TM2"/>
    <property type="match status" value="2"/>
</dbReference>
<evidence type="ECO:0000259" key="8">
    <source>
        <dbReference type="PROSITE" id="PS51012"/>
    </source>
</evidence>
<keyword evidence="4 6" id="KW-0472">Membrane</keyword>
<name>A0ABU2DQL0_9MICC</name>
<evidence type="ECO:0000256" key="3">
    <source>
        <dbReference type="ARBA" id="ARBA00022989"/>
    </source>
</evidence>
<keyword evidence="2 6" id="KW-0812">Transmembrane</keyword>
<feature type="domain" description="ABC transmembrane type-2" evidence="8">
    <location>
        <begin position="369"/>
        <end position="599"/>
    </location>
</feature>
<keyword evidence="3 6" id="KW-1133">Transmembrane helix</keyword>
<keyword evidence="6" id="KW-1003">Cell membrane</keyword>
<dbReference type="Pfam" id="PF01061">
    <property type="entry name" value="ABC2_membrane"/>
    <property type="match status" value="2"/>
</dbReference>
<dbReference type="PANTHER" id="PTHR43229:SF2">
    <property type="entry name" value="NODULATION PROTEIN J"/>
    <property type="match status" value="1"/>
</dbReference>
<dbReference type="Proteomes" id="UP001251870">
    <property type="component" value="Unassembled WGS sequence"/>
</dbReference>
<accession>A0ABU2DQL0</accession>
<keyword evidence="5" id="KW-0046">Antibiotic resistance</keyword>
<comment type="subcellular location">
    <subcellularLocation>
        <location evidence="6">Cell membrane</location>
        <topology evidence="6">Multi-pass membrane protein</topology>
    </subcellularLocation>
    <subcellularLocation>
        <location evidence="1">Membrane</location>
        <topology evidence="1">Multi-pass membrane protein</topology>
    </subcellularLocation>
</comment>
<feature type="transmembrane region" description="Helical" evidence="6">
    <location>
        <begin position="578"/>
        <end position="596"/>
    </location>
</feature>
<organism evidence="9 10">
    <name type="scientific">Nesterenkonia aerolata</name>
    <dbReference type="NCBI Taxonomy" id="3074079"/>
    <lineage>
        <taxon>Bacteria</taxon>
        <taxon>Bacillati</taxon>
        <taxon>Actinomycetota</taxon>
        <taxon>Actinomycetes</taxon>
        <taxon>Micrococcales</taxon>
        <taxon>Micrococcaceae</taxon>
        <taxon>Nesterenkonia</taxon>
    </lineage>
</organism>
<keyword evidence="6" id="KW-0813">Transport</keyword>
<sequence>MTEQTDQQTDHHPDQHTGRPAETHSPAADKEALARRAGRRGVLYQAEHTLRGMRAYAGVIITSSIGEPLLYILAMGLGLGVLIGESPDITAYGADSYLMYIAPAILASTVALTAAVEFTFPVMEKFRWRRIYYGAQATPLSPAQIASGHILAACCRFLLHCGLFLVVMTLFGAVASPWAVLQVITATLGALALGLPIMAYMASLREERGHASLIQRFLVMPLFLFSGTFYPLSNLPGPLQLVGWVSPLWHANELGRVLAFGQPSSALMIAVHLAVLMLFCAGGWYAVLWVFRRRLGPNEWPGRTPGERSRLRREAAIEARNLAQGAEGSAEDAVLSVQPRTGVGANWYSGNIRAVFSRGLVAIRNNRGIIFLSGFLEPVLFLTSFGLGISPMISGVDAVDGSQMSYAAFIAPALLAVSAMNGAIFDSTWNVFFKLKITKLYRSMMATSLGPLDVAVGEILLALFRGGIYAVGFLTVLVISGLVSPVSAVLMLAAALFIALGFASCGMAVTSYMTRFQQMDWLMMFLAPMMLFSATFFPIEVYPTGVQWFIQALPLWHGVELMRDIAAWDFGAMTGVHIGYYLVMITLGTTAAAVRMRALFLR</sequence>
<evidence type="ECO:0000256" key="5">
    <source>
        <dbReference type="ARBA" id="ARBA00023251"/>
    </source>
</evidence>
<feature type="transmembrane region" description="Helical" evidence="6">
    <location>
        <begin position="488"/>
        <end position="509"/>
    </location>
</feature>
<reference evidence="9 10" key="1">
    <citation type="submission" date="2023-09" db="EMBL/GenBank/DDBJ databases">
        <title>Description of three actinobacteria isolated from air of manufacturing shop in a pharmaceutical factory.</title>
        <authorList>
            <person name="Zhang D.-F."/>
        </authorList>
    </citation>
    <scope>NUCLEOTIDE SEQUENCE [LARGE SCALE GENOMIC DNA]</scope>
    <source>
        <strain evidence="9 10">LY-0111</strain>
    </source>
</reference>
<dbReference type="EMBL" id="JAVKGR010000003">
    <property type="protein sequence ID" value="MDR8018793.1"/>
    <property type="molecule type" value="Genomic_DNA"/>
</dbReference>
<feature type="transmembrane region" description="Helical" evidence="6">
    <location>
        <begin position="179"/>
        <end position="201"/>
    </location>
</feature>
<feature type="transmembrane region" description="Helical" evidence="6">
    <location>
        <begin position="409"/>
        <end position="433"/>
    </location>
</feature>
<feature type="region of interest" description="Disordered" evidence="7">
    <location>
        <begin position="1"/>
        <end position="32"/>
    </location>
</feature>
<comment type="caution">
    <text evidence="9">The sequence shown here is derived from an EMBL/GenBank/DDBJ whole genome shotgun (WGS) entry which is preliminary data.</text>
</comment>
<dbReference type="PANTHER" id="PTHR43229">
    <property type="entry name" value="NODULATION PROTEIN J"/>
    <property type="match status" value="1"/>
</dbReference>
<keyword evidence="10" id="KW-1185">Reference proteome</keyword>
<dbReference type="InterPro" id="IPR000412">
    <property type="entry name" value="ABC_2_transport"/>
</dbReference>
<dbReference type="InterPro" id="IPR013525">
    <property type="entry name" value="ABC2_TM"/>
</dbReference>
<feature type="transmembrane region" description="Helical" evidence="6">
    <location>
        <begin position="213"/>
        <end position="232"/>
    </location>
</feature>
<feature type="transmembrane region" description="Helical" evidence="6">
    <location>
        <begin position="150"/>
        <end position="173"/>
    </location>
</feature>
<comment type="similarity">
    <text evidence="6">Belongs to the ABC-2 integral membrane protein family.</text>
</comment>
<feature type="domain" description="ABC transmembrane type-2" evidence="8">
    <location>
        <begin position="59"/>
        <end position="294"/>
    </location>
</feature>
<evidence type="ECO:0000256" key="2">
    <source>
        <dbReference type="ARBA" id="ARBA00022692"/>
    </source>
</evidence>
<gene>
    <name evidence="9" type="ORF">RIL96_04350</name>
</gene>
<evidence type="ECO:0000256" key="4">
    <source>
        <dbReference type="ARBA" id="ARBA00023136"/>
    </source>
</evidence>